<keyword evidence="6 7" id="KW-0472">Membrane</keyword>
<sequence>MRRTIVYGVLVLFSILCLVPMVWLAVSAFKANADFHAYAFMPPPDRLTVANFSSLFKQMPFLRFMMNSFFVAGVTVMVQLFFSSLGGFALAKYAFAGKKVIMGVMLATMMIPGPVLLAPMYELIYHLRLIDSHLGLIVPGMVNVFGMFLFRQSMQSVPDEMLQAARIDGCNEFQIFWHVVIPVSRPIIGAFCLIAFMGTWNSFLWPQIILQSSDRFTLPIGLNQMVGVYEADYGAMMAGTLLAVLPVVVLFFLLQKEFIAGLTKGAVKG</sequence>
<keyword evidence="10" id="KW-1185">Reference proteome</keyword>
<evidence type="ECO:0000256" key="2">
    <source>
        <dbReference type="ARBA" id="ARBA00022448"/>
    </source>
</evidence>
<evidence type="ECO:0000256" key="1">
    <source>
        <dbReference type="ARBA" id="ARBA00004651"/>
    </source>
</evidence>
<dbReference type="PANTHER" id="PTHR43744">
    <property type="entry name" value="ABC TRANSPORTER PERMEASE PROTEIN MG189-RELATED-RELATED"/>
    <property type="match status" value="1"/>
</dbReference>
<organism evidence="9 10">
    <name type="scientific">Desulfosarcina ovata subsp. ovata</name>
    <dbReference type="NCBI Taxonomy" id="2752305"/>
    <lineage>
        <taxon>Bacteria</taxon>
        <taxon>Pseudomonadati</taxon>
        <taxon>Thermodesulfobacteriota</taxon>
        <taxon>Desulfobacteria</taxon>
        <taxon>Desulfobacterales</taxon>
        <taxon>Desulfosarcinaceae</taxon>
        <taxon>Desulfosarcina</taxon>
    </lineage>
</organism>
<dbReference type="GO" id="GO:0005886">
    <property type="term" value="C:plasma membrane"/>
    <property type="evidence" value="ECO:0007669"/>
    <property type="project" value="UniProtKB-SubCell"/>
</dbReference>
<keyword evidence="4 7" id="KW-0812">Transmembrane</keyword>
<dbReference type="GO" id="GO:0055085">
    <property type="term" value="P:transmembrane transport"/>
    <property type="evidence" value="ECO:0007669"/>
    <property type="project" value="InterPro"/>
</dbReference>
<keyword evidence="2 7" id="KW-0813">Transport</keyword>
<dbReference type="PANTHER" id="PTHR43744:SF12">
    <property type="entry name" value="ABC TRANSPORTER PERMEASE PROTEIN MG189-RELATED"/>
    <property type="match status" value="1"/>
</dbReference>
<keyword evidence="5 7" id="KW-1133">Transmembrane helix</keyword>
<dbReference type="InterPro" id="IPR035906">
    <property type="entry name" value="MetI-like_sf"/>
</dbReference>
<feature type="transmembrane region" description="Helical" evidence="7">
    <location>
        <begin position="100"/>
        <end position="121"/>
    </location>
</feature>
<dbReference type="Gene3D" id="1.10.3720.10">
    <property type="entry name" value="MetI-like"/>
    <property type="match status" value="1"/>
</dbReference>
<keyword evidence="3" id="KW-1003">Cell membrane</keyword>
<proteinExistence type="inferred from homology"/>
<dbReference type="InterPro" id="IPR000515">
    <property type="entry name" value="MetI-like"/>
</dbReference>
<dbReference type="Proteomes" id="UP000422108">
    <property type="component" value="Chromosome"/>
</dbReference>
<evidence type="ECO:0000259" key="8">
    <source>
        <dbReference type="PROSITE" id="PS50928"/>
    </source>
</evidence>
<dbReference type="PROSITE" id="PS50928">
    <property type="entry name" value="ABC_TM1"/>
    <property type="match status" value="1"/>
</dbReference>
<evidence type="ECO:0000256" key="3">
    <source>
        <dbReference type="ARBA" id="ARBA00022475"/>
    </source>
</evidence>
<evidence type="ECO:0000256" key="7">
    <source>
        <dbReference type="RuleBase" id="RU363032"/>
    </source>
</evidence>
<dbReference type="Pfam" id="PF00528">
    <property type="entry name" value="BPD_transp_1"/>
    <property type="match status" value="1"/>
</dbReference>
<name>A0A5K8ACI2_9BACT</name>
<evidence type="ECO:0000256" key="5">
    <source>
        <dbReference type="ARBA" id="ARBA00022989"/>
    </source>
</evidence>
<dbReference type="SUPFAM" id="SSF161098">
    <property type="entry name" value="MetI-like"/>
    <property type="match status" value="1"/>
</dbReference>
<reference evidence="9 10" key="1">
    <citation type="submission" date="2019-11" db="EMBL/GenBank/DDBJ databases">
        <title>Comparative genomics of hydrocarbon-degrading Desulfosarcina strains.</title>
        <authorList>
            <person name="Watanabe M."/>
            <person name="Kojima H."/>
            <person name="Fukui M."/>
        </authorList>
    </citation>
    <scope>NUCLEOTIDE SEQUENCE [LARGE SCALE GENOMIC DNA]</scope>
    <source>
        <strain evidence="10">oXyS1</strain>
    </source>
</reference>
<feature type="transmembrane region" description="Helical" evidence="7">
    <location>
        <begin position="233"/>
        <end position="254"/>
    </location>
</feature>
<evidence type="ECO:0000256" key="4">
    <source>
        <dbReference type="ARBA" id="ARBA00022692"/>
    </source>
</evidence>
<evidence type="ECO:0000313" key="10">
    <source>
        <dbReference type="Proteomes" id="UP000422108"/>
    </source>
</evidence>
<feature type="transmembrane region" description="Helical" evidence="7">
    <location>
        <begin position="175"/>
        <end position="197"/>
    </location>
</feature>
<evidence type="ECO:0000313" key="9">
    <source>
        <dbReference type="EMBL" id="BBO90226.1"/>
    </source>
</evidence>
<accession>A0A5K8ACI2</accession>
<feature type="domain" description="ABC transmembrane type-1" evidence="8">
    <location>
        <begin position="65"/>
        <end position="254"/>
    </location>
</feature>
<comment type="subcellular location">
    <subcellularLocation>
        <location evidence="1 7">Cell membrane</location>
        <topology evidence="1 7">Multi-pass membrane protein</topology>
    </subcellularLocation>
</comment>
<gene>
    <name evidence="9" type="ORF">DSCOOX_34060</name>
</gene>
<feature type="transmembrane region" description="Helical" evidence="7">
    <location>
        <begin position="133"/>
        <end position="154"/>
    </location>
</feature>
<comment type="similarity">
    <text evidence="7">Belongs to the binding-protein-dependent transport system permease family.</text>
</comment>
<feature type="transmembrane region" description="Helical" evidence="7">
    <location>
        <begin position="64"/>
        <end position="88"/>
    </location>
</feature>
<protein>
    <submittedName>
        <fullName evidence="9">Sugar ABC transporter permease</fullName>
    </submittedName>
</protein>
<dbReference type="EMBL" id="AP021879">
    <property type="protein sequence ID" value="BBO90226.1"/>
    <property type="molecule type" value="Genomic_DNA"/>
</dbReference>
<dbReference type="CDD" id="cd06261">
    <property type="entry name" value="TM_PBP2"/>
    <property type="match status" value="1"/>
</dbReference>
<evidence type="ECO:0000256" key="6">
    <source>
        <dbReference type="ARBA" id="ARBA00023136"/>
    </source>
</evidence>
<dbReference type="RefSeq" id="WP_155311305.1">
    <property type="nucleotide sequence ID" value="NZ_AP021879.1"/>
</dbReference>
<dbReference type="AlphaFoldDB" id="A0A5K8ACI2"/>